<feature type="region of interest" description="Disordered" evidence="1">
    <location>
        <begin position="1"/>
        <end position="44"/>
    </location>
</feature>
<dbReference type="InterPro" id="IPR040807">
    <property type="entry name" value="DUF5522"/>
</dbReference>
<reference evidence="2" key="2">
    <citation type="submission" date="2025-09" db="UniProtKB">
        <authorList>
            <consortium name="Ensembl"/>
        </authorList>
    </citation>
    <scope>IDENTIFICATION</scope>
</reference>
<organism evidence="2 3">
    <name type="scientific">Otus sunia</name>
    <name type="common">Oriental scops-owl</name>
    <dbReference type="NCBI Taxonomy" id="257818"/>
    <lineage>
        <taxon>Eukaryota</taxon>
        <taxon>Metazoa</taxon>
        <taxon>Chordata</taxon>
        <taxon>Craniata</taxon>
        <taxon>Vertebrata</taxon>
        <taxon>Euteleostomi</taxon>
        <taxon>Archelosauria</taxon>
        <taxon>Archosauria</taxon>
        <taxon>Dinosauria</taxon>
        <taxon>Saurischia</taxon>
        <taxon>Theropoda</taxon>
        <taxon>Coelurosauria</taxon>
        <taxon>Aves</taxon>
        <taxon>Neognathae</taxon>
        <taxon>Neoaves</taxon>
        <taxon>Telluraves</taxon>
        <taxon>Strigiformes</taxon>
        <taxon>Strigidae</taxon>
        <taxon>Otus</taxon>
    </lineage>
</organism>
<sequence>QPRPRPPAAPSPSPGSPSPSRRTERPARCREAHGAPGGSGGERRGCSLWEPRVHFGNLPVPTRAGLVRFCFQVGQQTSADPLTGYLVLSEGARLQRGKCCGSACKRVIGNPSYVFYCEFKRVKAVLSPGKVVDGFS</sequence>
<dbReference type="Pfam" id="PF17653">
    <property type="entry name" value="DUF5522"/>
    <property type="match status" value="1"/>
</dbReference>
<keyword evidence="3" id="KW-1185">Reference proteome</keyword>
<dbReference type="AlphaFoldDB" id="A0A8C8AZ03"/>
<reference evidence="2" key="1">
    <citation type="submission" date="2025-08" db="UniProtKB">
        <authorList>
            <consortium name="Ensembl"/>
        </authorList>
    </citation>
    <scope>IDENTIFICATION</scope>
</reference>
<name>A0A8C8AZ03_9STRI</name>
<accession>A0A8C8AZ03</accession>
<proteinExistence type="predicted"/>
<dbReference type="Ensembl" id="ENSOSUT00000013825.1">
    <property type="protein sequence ID" value="ENSOSUP00000013376.1"/>
    <property type="gene ID" value="ENSOSUG00000009629.1"/>
</dbReference>
<dbReference type="Proteomes" id="UP000694552">
    <property type="component" value="Unplaced"/>
</dbReference>
<evidence type="ECO:0000313" key="3">
    <source>
        <dbReference type="Proteomes" id="UP000694552"/>
    </source>
</evidence>
<feature type="compositionally biased region" description="Pro residues" evidence="1">
    <location>
        <begin position="1"/>
        <end position="17"/>
    </location>
</feature>
<evidence type="ECO:0000313" key="2">
    <source>
        <dbReference type="Ensembl" id="ENSOSUP00000013376.1"/>
    </source>
</evidence>
<evidence type="ECO:0000256" key="1">
    <source>
        <dbReference type="SAM" id="MobiDB-lite"/>
    </source>
</evidence>
<feature type="compositionally biased region" description="Basic and acidic residues" evidence="1">
    <location>
        <begin position="21"/>
        <end position="33"/>
    </location>
</feature>
<protein>
    <submittedName>
        <fullName evidence="2">Uncharacterized protein</fullName>
    </submittedName>
</protein>